<feature type="transmembrane region" description="Helical" evidence="5">
    <location>
        <begin position="303"/>
        <end position="323"/>
    </location>
</feature>
<dbReference type="HOGENOM" id="CLU_050042_0_0_0"/>
<keyword evidence="5" id="KW-1133">Transmembrane helix</keyword>
<evidence type="ECO:0000313" key="8">
    <source>
        <dbReference type="Proteomes" id="UP000002220"/>
    </source>
</evidence>
<comment type="similarity">
    <text evidence="1">Belongs to the SCO1/2 family.</text>
</comment>
<gene>
    <name evidence="7" type="ordered locus">Plim_0216</name>
</gene>
<keyword evidence="8" id="KW-1185">Reference proteome</keyword>
<dbReference type="STRING" id="521674.Plim_0216"/>
<dbReference type="SUPFAM" id="SSF52833">
    <property type="entry name" value="Thioredoxin-like"/>
    <property type="match status" value="1"/>
</dbReference>
<feature type="transmembrane region" description="Helical" evidence="5">
    <location>
        <begin position="420"/>
        <end position="439"/>
    </location>
</feature>
<dbReference type="InterPro" id="IPR003782">
    <property type="entry name" value="SCO1/SenC"/>
</dbReference>
<dbReference type="GO" id="GO:0016020">
    <property type="term" value="C:membrane"/>
    <property type="evidence" value="ECO:0007669"/>
    <property type="project" value="InterPro"/>
</dbReference>
<proteinExistence type="inferred from homology"/>
<evidence type="ECO:0000256" key="4">
    <source>
        <dbReference type="PIRSR" id="PIRSR603782-2"/>
    </source>
</evidence>
<feature type="domain" description="Thioredoxin" evidence="6">
    <location>
        <begin position="99"/>
        <end position="266"/>
    </location>
</feature>
<dbReference type="Pfam" id="PF04238">
    <property type="entry name" value="DUF420"/>
    <property type="match status" value="1"/>
</dbReference>
<keyword evidence="2 3" id="KW-0186">Copper</keyword>
<protein>
    <recommendedName>
        <fullName evidence="6">Thioredoxin domain-containing protein</fullName>
    </recommendedName>
</protein>
<feature type="transmembrane region" description="Helical" evidence="5">
    <location>
        <begin position="335"/>
        <end position="356"/>
    </location>
</feature>
<evidence type="ECO:0000313" key="7">
    <source>
        <dbReference type="EMBL" id="ADG66068.1"/>
    </source>
</evidence>
<dbReference type="Proteomes" id="UP000002220">
    <property type="component" value="Chromosome"/>
</dbReference>
<reference evidence="7 8" key="1">
    <citation type="journal article" date="2010" name="Stand. Genomic Sci.">
        <title>Complete genome sequence of Planctomyces limnophilus type strain (Mu 290).</title>
        <authorList>
            <person name="Labutti K."/>
            <person name="Sikorski J."/>
            <person name="Schneider S."/>
            <person name="Nolan M."/>
            <person name="Lucas S."/>
            <person name="Glavina Del Rio T."/>
            <person name="Tice H."/>
            <person name="Cheng J.F."/>
            <person name="Goodwin L."/>
            <person name="Pitluck S."/>
            <person name="Liolios K."/>
            <person name="Ivanova N."/>
            <person name="Mavromatis K."/>
            <person name="Mikhailova N."/>
            <person name="Pati A."/>
            <person name="Chen A."/>
            <person name="Palaniappan K."/>
            <person name="Land M."/>
            <person name="Hauser L."/>
            <person name="Chang Y.J."/>
            <person name="Jeffries C.D."/>
            <person name="Tindall B.J."/>
            <person name="Rohde M."/>
            <person name="Goker M."/>
            <person name="Woyke T."/>
            <person name="Bristow J."/>
            <person name="Eisen J.A."/>
            <person name="Markowitz V."/>
            <person name="Hugenholtz P."/>
            <person name="Kyrpides N.C."/>
            <person name="Klenk H.P."/>
            <person name="Lapidus A."/>
        </authorList>
    </citation>
    <scope>NUCLEOTIDE SEQUENCE [LARGE SCALE GENOMIC DNA]</scope>
    <source>
        <strain evidence="8">ATCC 43296 / DSM 3776 / IFAM 1008 / Mu 290</strain>
    </source>
</reference>
<dbReference type="eggNOG" id="COG1999">
    <property type="taxonomic scope" value="Bacteria"/>
</dbReference>
<dbReference type="InterPro" id="IPR013766">
    <property type="entry name" value="Thioredoxin_domain"/>
</dbReference>
<dbReference type="OrthoDB" id="9811998at2"/>
<dbReference type="InterPro" id="IPR036249">
    <property type="entry name" value="Thioredoxin-like_sf"/>
</dbReference>
<feature type="binding site" evidence="3">
    <location>
        <position position="141"/>
    </location>
    <ligand>
        <name>Cu cation</name>
        <dbReference type="ChEBI" id="CHEBI:23378"/>
    </ligand>
</feature>
<organism evidence="7 8">
    <name type="scientific">Planctopirus limnophila (strain ATCC 43296 / DSM 3776 / IFAM 1008 / Mu 290)</name>
    <name type="common">Planctomyces limnophilus</name>
    <dbReference type="NCBI Taxonomy" id="521674"/>
    <lineage>
        <taxon>Bacteria</taxon>
        <taxon>Pseudomonadati</taxon>
        <taxon>Planctomycetota</taxon>
        <taxon>Planctomycetia</taxon>
        <taxon>Planctomycetales</taxon>
        <taxon>Planctomycetaceae</taxon>
        <taxon>Planctopirus</taxon>
    </lineage>
</organism>
<keyword evidence="3" id="KW-0479">Metal-binding</keyword>
<dbReference type="PROSITE" id="PS51352">
    <property type="entry name" value="THIOREDOXIN_2"/>
    <property type="match status" value="1"/>
</dbReference>
<dbReference type="PANTHER" id="PTHR37692">
    <property type="entry name" value="HYPOTHETICAL MEMBRANE SPANNING PROTEIN"/>
    <property type="match status" value="1"/>
</dbReference>
<evidence type="ECO:0000256" key="5">
    <source>
        <dbReference type="SAM" id="Phobius"/>
    </source>
</evidence>
<evidence type="ECO:0000256" key="1">
    <source>
        <dbReference type="ARBA" id="ARBA00010996"/>
    </source>
</evidence>
<dbReference type="GO" id="GO:0022904">
    <property type="term" value="P:respiratory electron transport chain"/>
    <property type="evidence" value="ECO:0007669"/>
    <property type="project" value="InterPro"/>
</dbReference>
<evidence type="ECO:0000259" key="6">
    <source>
        <dbReference type="PROSITE" id="PS51352"/>
    </source>
</evidence>
<feature type="binding site" evidence="3">
    <location>
        <position position="137"/>
    </location>
    <ligand>
        <name>Cu cation</name>
        <dbReference type="ChEBI" id="CHEBI:23378"/>
    </ligand>
</feature>
<dbReference type="PANTHER" id="PTHR37692:SF1">
    <property type="entry name" value="DUF420 DOMAIN-CONTAINING PROTEIN"/>
    <property type="match status" value="1"/>
</dbReference>
<dbReference type="GO" id="GO:0004129">
    <property type="term" value="F:cytochrome-c oxidase activity"/>
    <property type="evidence" value="ECO:0007669"/>
    <property type="project" value="InterPro"/>
</dbReference>
<keyword evidence="5" id="KW-0472">Membrane</keyword>
<dbReference type="Gene3D" id="1.20.120.80">
    <property type="entry name" value="Cytochrome c oxidase, subunit III, four-helix bundle"/>
    <property type="match status" value="1"/>
</dbReference>
<feature type="transmembrane region" description="Helical" evidence="5">
    <location>
        <begin position="376"/>
        <end position="399"/>
    </location>
</feature>
<dbReference type="Gene3D" id="3.40.30.10">
    <property type="entry name" value="Glutaredoxin"/>
    <property type="match status" value="1"/>
</dbReference>
<dbReference type="EMBL" id="CP001744">
    <property type="protein sequence ID" value="ADG66068.1"/>
    <property type="molecule type" value="Genomic_DNA"/>
</dbReference>
<dbReference type="RefSeq" id="WP_013108499.1">
    <property type="nucleotide sequence ID" value="NC_014148.1"/>
</dbReference>
<dbReference type="CDD" id="cd02968">
    <property type="entry name" value="SCO"/>
    <property type="match status" value="1"/>
</dbReference>
<dbReference type="InterPro" id="IPR007352">
    <property type="entry name" value="DUF420"/>
</dbReference>
<dbReference type="KEGG" id="plm:Plim_0216"/>
<accession>D5SNR3</accession>
<keyword evidence="5" id="KW-0812">Transmembrane</keyword>
<dbReference type="eggNOG" id="COG2322">
    <property type="taxonomic scope" value="Bacteria"/>
</dbReference>
<evidence type="ECO:0000256" key="2">
    <source>
        <dbReference type="ARBA" id="ARBA00023008"/>
    </source>
</evidence>
<dbReference type="Pfam" id="PF02630">
    <property type="entry name" value="SCO1-SenC"/>
    <property type="match status" value="1"/>
</dbReference>
<dbReference type="GO" id="GO:0046872">
    <property type="term" value="F:metal ion binding"/>
    <property type="evidence" value="ECO:0007669"/>
    <property type="project" value="UniProtKB-KW"/>
</dbReference>
<name>D5SNR3_PLAL2</name>
<dbReference type="InterPro" id="IPR013833">
    <property type="entry name" value="Cyt_c_oxidase_su3_a-hlx"/>
</dbReference>
<sequence length="444" mass="49093" precursor="true">MQMMISHPHRSLIKSESRLSKTLMAYGSMTALMIGCLTLLPVGAPMALAQESSGTMIKVQPGEGSIIDSSQLTTAPSQGLVDQHGKLIPKDPLTGQNAIWPAEGVEPFEFTNQDGEKISNESLKGKPYAISFVFTQCRGPCPMVTGAMRELADRTQKYDVNLVTLSIDPARDTPEVLKEYAKTYGADTSRWQFLTGPQNEVHKLIATNFLMPVGEDTSPQRELGKEFEHTTNVMLVDALGVVRGKFNSTNPAEMAVLRRHLITLATGVEPEPLPEEKMIVLAGNVRPIPPEDLLPRWVKTLPAINAALNGLATLLLITGYICIRRGQREMHRQLMLSTFMTSVVFLVCYLVYHWALHAYTGSSGKKFEGTGIIRPVYFAILVTHVALAALVPVLAIITISRALRGQWERHRQLAVITFPIWLYVSVTGVLIYFMLYHLFPGPQA</sequence>
<dbReference type="AlphaFoldDB" id="D5SNR3"/>
<feature type="disulfide bond" description="Redox-active" evidence="4">
    <location>
        <begin position="137"/>
        <end position="141"/>
    </location>
</feature>
<evidence type="ECO:0000256" key="3">
    <source>
        <dbReference type="PIRSR" id="PIRSR603782-1"/>
    </source>
</evidence>
<feature type="binding site" evidence="3">
    <location>
        <position position="229"/>
    </location>
    <ligand>
        <name>Cu cation</name>
        <dbReference type="ChEBI" id="CHEBI:23378"/>
    </ligand>
</feature>
<keyword evidence="4" id="KW-1015">Disulfide bond</keyword>